<dbReference type="GO" id="GO:0031419">
    <property type="term" value="F:cobalamin binding"/>
    <property type="evidence" value="ECO:0007669"/>
    <property type="project" value="UniProtKB-KW"/>
</dbReference>
<organism evidence="13 14">
    <name type="scientific">Esox lucius</name>
    <name type="common">Northern pike</name>
    <dbReference type="NCBI Taxonomy" id="8010"/>
    <lineage>
        <taxon>Eukaryota</taxon>
        <taxon>Metazoa</taxon>
        <taxon>Chordata</taxon>
        <taxon>Craniata</taxon>
        <taxon>Vertebrata</taxon>
        <taxon>Euteleostomi</taxon>
        <taxon>Actinopterygii</taxon>
        <taxon>Neopterygii</taxon>
        <taxon>Teleostei</taxon>
        <taxon>Protacanthopterygii</taxon>
        <taxon>Esociformes</taxon>
        <taxon>Esocidae</taxon>
        <taxon>Esox</taxon>
    </lineage>
</organism>
<evidence type="ECO:0000256" key="6">
    <source>
        <dbReference type="ARBA" id="ARBA00022989"/>
    </source>
</evidence>
<feature type="transmembrane region" description="Helical" evidence="12">
    <location>
        <begin position="137"/>
        <end position="159"/>
    </location>
</feature>
<evidence type="ECO:0000256" key="7">
    <source>
        <dbReference type="ARBA" id="ARBA00023136"/>
    </source>
</evidence>
<dbReference type="GO" id="GO:0005765">
    <property type="term" value="C:lysosomal membrane"/>
    <property type="evidence" value="ECO:0007669"/>
    <property type="project" value="UniProtKB-SubCell"/>
</dbReference>
<evidence type="ECO:0000256" key="4">
    <source>
        <dbReference type="ARBA" id="ARBA00022628"/>
    </source>
</evidence>
<evidence type="ECO:0000313" key="14">
    <source>
        <dbReference type="Proteomes" id="UP000265140"/>
    </source>
</evidence>
<keyword evidence="5 12" id="KW-0812">Transmembrane</keyword>
<feature type="transmembrane region" description="Helical" evidence="12">
    <location>
        <begin position="38"/>
        <end position="59"/>
    </location>
</feature>
<keyword evidence="14" id="KW-1185">Reference proteome</keyword>
<evidence type="ECO:0000256" key="8">
    <source>
        <dbReference type="ARBA" id="ARBA00023228"/>
    </source>
</evidence>
<keyword evidence="8" id="KW-0458">Lysosome</keyword>
<feature type="transmembrane region" description="Helical" evidence="12">
    <location>
        <begin position="93"/>
        <end position="117"/>
    </location>
</feature>
<dbReference type="GeneTree" id="ENSGT00390000002581"/>
<keyword evidence="9" id="KW-0170">Cobalt</keyword>
<dbReference type="InterPro" id="IPR006876">
    <property type="entry name" value="LMBR1-like_membr_prot"/>
</dbReference>
<feature type="transmembrane region" description="Helical" evidence="12">
    <location>
        <begin position="328"/>
        <end position="358"/>
    </location>
</feature>
<evidence type="ECO:0000313" key="13">
    <source>
        <dbReference type="Ensembl" id="ENSELUP00000057688.1"/>
    </source>
</evidence>
<reference evidence="14" key="1">
    <citation type="journal article" date="2014" name="PLoS ONE">
        <title>The genome and linkage map of the northern pike (Esox lucius): conserved synteny revealed between the salmonid sister group and the Neoteleostei.</title>
        <authorList>
            <person name="Rondeau E.B."/>
            <person name="Minkley D.R."/>
            <person name="Leong J.S."/>
            <person name="Messmer A.M."/>
            <person name="Jantzen J.R."/>
            <person name="von Schalburg K.R."/>
            <person name="Lemon C."/>
            <person name="Bird N.H."/>
            <person name="Koop B.F."/>
        </authorList>
    </citation>
    <scope>NUCLEOTIDE SEQUENCE</scope>
</reference>
<evidence type="ECO:0000256" key="11">
    <source>
        <dbReference type="ARBA" id="ARBA00042599"/>
    </source>
</evidence>
<feature type="transmembrane region" description="Helical" evidence="12">
    <location>
        <begin position="449"/>
        <end position="473"/>
    </location>
</feature>
<proteinExistence type="inferred from homology"/>
<dbReference type="Proteomes" id="UP000265140">
    <property type="component" value="Chromosome 5"/>
</dbReference>
<accession>A0A6Q2XVT0</accession>
<keyword evidence="7 12" id="KW-0472">Membrane</keyword>
<keyword evidence="4" id="KW-0846">Cobalamin</keyword>
<dbReference type="AlphaFoldDB" id="A0A6Q2XVT0"/>
<name>A0A6Q2XVT0_ESOLU</name>
<evidence type="ECO:0000256" key="12">
    <source>
        <dbReference type="SAM" id="Phobius"/>
    </source>
</evidence>
<evidence type="ECO:0000256" key="9">
    <source>
        <dbReference type="ARBA" id="ARBA00023285"/>
    </source>
</evidence>
<sequence>MKSRSRMLSTLCFNLQVILAFCWVYIRKYQSRQESEVISTITAICALAVALITSALLPVDIFLVSYMKYPNGTYKGWAENNETRGQIEDTVLYAYYSLYSIILFCVFLWIPFVYFYYEEKDDDNTDKCLQVKNALKYTTGFIIVCTALLLIGAFVPLEAPPNQSATQWEKMQYLFEEGLTGYGLPALSFSISSLTLIGMLAVITYTAYGMSVLPLNLIKGTRSVVYERLENTEDIEEVEHQIEKLKAKCEDGRPLSSRDRRNLQEFEVKLQVISHVCNCEICCIVLYSLDKALHSAGISSGFMVFGTNLTNPLNELLLTLQPVFPLDYILITVITMYFVFTSMAGIRNMGIWFFWIRLYKIRPKRTRPQALLFLCMILLLIVLHTSYMIYSLAPQYVMYGSQRYLLQSLGPKGSPTLGNTTTETTRNCDADAPQDECTVTRSYLFLHKFWFFSTIYYFGNWVFIAVFLIGLVVSCCKGKRSVIQGEVEADDSDMSEDEYIH</sequence>
<dbReference type="GO" id="GO:0061462">
    <property type="term" value="P:protein localization to lysosome"/>
    <property type="evidence" value="ECO:0007669"/>
    <property type="project" value="TreeGrafter"/>
</dbReference>
<evidence type="ECO:0000256" key="10">
    <source>
        <dbReference type="ARBA" id="ARBA00039618"/>
    </source>
</evidence>
<evidence type="ECO:0000256" key="1">
    <source>
        <dbReference type="ARBA" id="ARBA00004155"/>
    </source>
</evidence>
<keyword evidence="6 12" id="KW-1133">Transmembrane helix</keyword>
<feature type="transmembrane region" description="Helical" evidence="12">
    <location>
        <begin position="370"/>
        <end position="390"/>
    </location>
</feature>
<protein>
    <recommendedName>
        <fullName evidence="10">Lysosomal cobalamin transport escort protein LMBD1</fullName>
    </recommendedName>
    <alternativeName>
        <fullName evidence="11">LMBR1 domain-containing protein 1</fullName>
    </alternativeName>
</protein>
<dbReference type="Ensembl" id="ENSELUT00000070757.2">
    <property type="protein sequence ID" value="ENSELUP00000057688.1"/>
    <property type="gene ID" value="ENSELUG00000012697.3"/>
</dbReference>
<evidence type="ECO:0000256" key="2">
    <source>
        <dbReference type="ARBA" id="ARBA00009901"/>
    </source>
</evidence>
<dbReference type="PANTHER" id="PTHR16130">
    <property type="entry name" value="LYSOSOMAL COBALAMIN TRANSPORTER-RELATED"/>
    <property type="match status" value="1"/>
</dbReference>
<dbReference type="InterPro" id="IPR050854">
    <property type="entry name" value="LMBD1_LysCbl_Transport"/>
</dbReference>
<reference evidence="13" key="3">
    <citation type="submission" date="2025-08" db="UniProtKB">
        <authorList>
            <consortium name="Ensembl"/>
        </authorList>
    </citation>
    <scope>IDENTIFICATION</scope>
</reference>
<dbReference type="PANTHER" id="PTHR16130:SF2">
    <property type="entry name" value="LYSOSOMAL COBALAMIN TRANSPORT ESCORT PROTEIN LMBD1"/>
    <property type="match status" value="1"/>
</dbReference>
<feature type="transmembrane region" description="Helical" evidence="12">
    <location>
        <begin position="179"/>
        <end position="208"/>
    </location>
</feature>
<keyword evidence="3" id="KW-0813">Transport</keyword>
<evidence type="ECO:0000256" key="5">
    <source>
        <dbReference type="ARBA" id="ARBA00022692"/>
    </source>
</evidence>
<reference evidence="13" key="4">
    <citation type="submission" date="2025-09" db="UniProtKB">
        <authorList>
            <consortium name="Ensembl"/>
        </authorList>
    </citation>
    <scope>IDENTIFICATION</scope>
</reference>
<reference evidence="13" key="2">
    <citation type="submission" date="2020-02" db="EMBL/GenBank/DDBJ databases">
        <title>Esox lucius (northern pike) genome, fEsoLuc1, primary haplotype.</title>
        <authorList>
            <person name="Myers G."/>
            <person name="Karagic N."/>
            <person name="Meyer A."/>
            <person name="Pippel M."/>
            <person name="Reichard M."/>
            <person name="Winkler S."/>
            <person name="Tracey A."/>
            <person name="Sims Y."/>
            <person name="Howe K."/>
            <person name="Rhie A."/>
            <person name="Formenti G."/>
            <person name="Durbin R."/>
            <person name="Fedrigo O."/>
            <person name="Jarvis E.D."/>
        </authorList>
    </citation>
    <scope>NUCLEOTIDE SEQUENCE [LARGE SCALE GENOMIC DNA]</scope>
</reference>
<comment type="similarity">
    <text evidence="2">Belongs to the LIMR family. LMBRD1 subfamily.</text>
</comment>
<gene>
    <name evidence="13" type="primary">LMBRD1</name>
</gene>
<comment type="subcellular location">
    <subcellularLocation>
        <location evidence="1">Lysosome membrane</location>
        <topology evidence="1">Multi-pass membrane protein</topology>
    </subcellularLocation>
</comment>
<dbReference type="Pfam" id="PF04791">
    <property type="entry name" value="LMBR1"/>
    <property type="match status" value="1"/>
</dbReference>
<dbReference type="Bgee" id="ENSELUG00000012697">
    <property type="expression patterns" value="Expressed in brain and 15 other cell types or tissues"/>
</dbReference>
<evidence type="ECO:0000256" key="3">
    <source>
        <dbReference type="ARBA" id="ARBA00022448"/>
    </source>
</evidence>